<keyword evidence="5" id="KW-1185">Reference proteome</keyword>
<comment type="similarity">
    <text evidence="1">Belongs to the SfsA family.</text>
</comment>
<dbReference type="Pfam" id="PF17746">
    <property type="entry name" value="SfsA_N"/>
    <property type="match status" value="1"/>
</dbReference>
<feature type="domain" description="Sugar fermentation stimulation protein C-terminal" evidence="2">
    <location>
        <begin position="80"/>
        <end position="214"/>
    </location>
</feature>
<dbReference type="PANTHER" id="PTHR30545:SF2">
    <property type="entry name" value="SUGAR FERMENTATION STIMULATION PROTEIN A"/>
    <property type="match status" value="1"/>
</dbReference>
<dbReference type="InterPro" id="IPR041465">
    <property type="entry name" value="SfsA_N"/>
</dbReference>
<gene>
    <name evidence="1 4" type="primary">sfsA</name>
    <name evidence="4" type="ORF">WMO26_10430</name>
</gene>
<dbReference type="Gene3D" id="3.40.1350.60">
    <property type="match status" value="1"/>
</dbReference>
<dbReference type="InterPro" id="IPR040452">
    <property type="entry name" value="SfsA_C"/>
</dbReference>
<dbReference type="PANTHER" id="PTHR30545">
    <property type="entry name" value="SUGAR FERMENTATION STIMULATION PROTEIN A"/>
    <property type="match status" value="1"/>
</dbReference>
<dbReference type="NCBIfam" id="TIGR00230">
    <property type="entry name" value="sfsA"/>
    <property type="match status" value="1"/>
</dbReference>
<dbReference type="CDD" id="cd22359">
    <property type="entry name" value="SfsA-like_bacterial"/>
    <property type="match status" value="1"/>
</dbReference>
<proteinExistence type="inferred from homology"/>
<name>A0ABV1E1S7_9FIRM</name>
<dbReference type="RefSeq" id="WP_349220209.1">
    <property type="nucleotide sequence ID" value="NZ_JBBMFD010000020.1"/>
</dbReference>
<dbReference type="EMBL" id="JBBMFD010000020">
    <property type="protein sequence ID" value="MEQ2441241.1"/>
    <property type="molecule type" value="Genomic_DNA"/>
</dbReference>
<reference evidence="4 5" key="1">
    <citation type="submission" date="2024-03" db="EMBL/GenBank/DDBJ databases">
        <title>Human intestinal bacterial collection.</title>
        <authorList>
            <person name="Pauvert C."/>
            <person name="Hitch T.C.A."/>
            <person name="Clavel T."/>
        </authorList>
    </citation>
    <scope>NUCLEOTIDE SEQUENCE [LARGE SCALE GENOMIC DNA]</scope>
    <source>
        <strain evidence="4 5">CLA-JM-H44</strain>
    </source>
</reference>
<dbReference type="InterPro" id="IPR005224">
    <property type="entry name" value="SfsA"/>
</dbReference>
<dbReference type="HAMAP" id="MF_00095">
    <property type="entry name" value="SfsA"/>
    <property type="match status" value="1"/>
</dbReference>
<evidence type="ECO:0000256" key="1">
    <source>
        <dbReference type="HAMAP-Rule" id="MF_00095"/>
    </source>
</evidence>
<accession>A0ABV1E1S7</accession>
<evidence type="ECO:0000313" key="5">
    <source>
        <dbReference type="Proteomes" id="UP001489509"/>
    </source>
</evidence>
<evidence type="ECO:0000259" key="3">
    <source>
        <dbReference type="Pfam" id="PF17746"/>
    </source>
</evidence>
<sequence length="227" mass="25592">MTYSNVRKGAFLERPNRFVAQVELDGRAETCHVKNTGRCKELLLPGAEVYLEESANPARKTKYDLVAVKKGARLINMDSQAPNRVVEEWLRGGGLVSNLTALRPECRYRHSRFDFYLEADGRRAFLEVKGVTLEEGNEAFFPDAPTQRGVKHIQELCACRKDGYDAYLVFVVQMKGVSCFRPNDRTHKAFGDALRIARKEGVRLVAVDCLVTPDTLHIHEEVPVLLG</sequence>
<dbReference type="Gene3D" id="2.40.50.580">
    <property type="match status" value="1"/>
</dbReference>
<protein>
    <recommendedName>
        <fullName evidence="1">Sugar fermentation stimulation protein homolog</fullName>
    </recommendedName>
</protein>
<feature type="domain" description="SfsA N-terminal OB" evidence="3">
    <location>
        <begin position="12"/>
        <end position="76"/>
    </location>
</feature>
<evidence type="ECO:0000313" key="4">
    <source>
        <dbReference type="EMBL" id="MEQ2441241.1"/>
    </source>
</evidence>
<dbReference type="Proteomes" id="UP001489509">
    <property type="component" value="Unassembled WGS sequence"/>
</dbReference>
<evidence type="ECO:0000259" key="2">
    <source>
        <dbReference type="Pfam" id="PF03749"/>
    </source>
</evidence>
<dbReference type="Pfam" id="PF03749">
    <property type="entry name" value="SfsA"/>
    <property type="match status" value="1"/>
</dbReference>
<organism evidence="4 5">
    <name type="scientific">Solibaculum intestinale</name>
    <dbReference type="NCBI Taxonomy" id="3133165"/>
    <lineage>
        <taxon>Bacteria</taxon>
        <taxon>Bacillati</taxon>
        <taxon>Bacillota</taxon>
        <taxon>Clostridia</taxon>
        <taxon>Eubacteriales</taxon>
        <taxon>Oscillospiraceae</taxon>
        <taxon>Solibaculum</taxon>
    </lineage>
</organism>
<comment type="caution">
    <text evidence="4">The sequence shown here is derived from an EMBL/GenBank/DDBJ whole genome shotgun (WGS) entry which is preliminary data.</text>
</comment>